<evidence type="ECO:0000313" key="2">
    <source>
        <dbReference type="Proteomes" id="UP000824540"/>
    </source>
</evidence>
<organism evidence="1 2">
    <name type="scientific">Albula glossodonta</name>
    <name type="common">roundjaw bonefish</name>
    <dbReference type="NCBI Taxonomy" id="121402"/>
    <lineage>
        <taxon>Eukaryota</taxon>
        <taxon>Metazoa</taxon>
        <taxon>Chordata</taxon>
        <taxon>Craniata</taxon>
        <taxon>Vertebrata</taxon>
        <taxon>Euteleostomi</taxon>
        <taxon>Actinopterygii</taxon>
        <taxon>Neopterygii</taxon>
        <taxon>Teleostei</taxon>
        <taxon>Albuliformes</taxon>
        <taxon>Albulidae</taxon>
        <taxon>Albula</taxon>
    </lineage>
</organism>
<dbReference type="AlphaFoldDB" id="A0A8T2PIU4"/>
<dbReference type="InterPro" id="IPR012677">
    <property type="entry name" value="Nucleotide-bd_a/b_plait_sf"/>
</dbReference>
<accession>A0A8T2PIU4</accession>
<dbReference type="Gene3D" id="3.30.70.330">
    <property type="match status" value="1"/>
</dbReference>
<dbReference type="Proteomes" id="UP000824540">
    <property type="component" value="Unassembled WGS sequence"/>
</dbReference>
<gene>
    <name evidence="1" type="ORF">JZ751_020839</name>
</gene>
<dbReference type="OrthoDB" id="275582at2759"/>
<proteinExistence type="predicted"/>
<name>A0A8T2PIU4_9TELE</name>
<dbReference type="EMBL" id="JAFBMS010000005">
    <property type="protein sequence ID" value="KAG9352425.1"/>
    <property type="molecule type" value="Genomic_DNA"/>
</dbReference>
<comment type="caution">
    <text evidence="1">The sequence shown here is derived from an EMBL/GenBank/DDBJ whole genome shotgun (WGS) entry which is preliminary data.</text>
</comment>
<protein>
    <submittedName>
        <fullName evidence="1">Uncharacterized protein</fullName>
    </submittedName>
</protein>
<reference evidence="1" key="1">
    <citation type="thesis" date="2021" institute="BYU ScholarsArchive" country="Provo, UT, USA">
        <title>Applications of and Algorithms for Genome Assembly and Genomic Analyses with an Emphasis on Marine Teleosts.</title>
        <authorList>
            <person name="Pickett B.D."/>
        </authorList>
    </citation>
    <scope>NUCLEOTIDE SEQUENCE</scope>
    <source>
        <strain evidence="1">HI-2016</strain>
    </source>
</reference>
<sequence length="65" mass="7604">MGNPQLRVFRPNFFLTLVRPGKELPPDTLQFRIPMDPDFSIIKAVWDYLERQKKVRQPAYGKTAA</sequence>
<keyword evidence="2" id="KW-1185">Reference proteome</keyword>
<evidence type="ECO:0000313" key="1">
    <source>
        <dbReference type="EMBL" id="KAG9352425.1"/>
    </source>
</evidence>